<dbReference type="InterPro" id="IPR011990">
    <property type="entry name" value="TPR-like_helical_dom_sf"/>
</dbReference>
<dbReference type="PANTHER" id="PTHR17204:SF23">
    <property type="entry name" value="U1 SMALL NUCLEAR RIBONUCLEOPROTEIN COMPONENT PRP42"/>
    <property type="match status" value="1"/>
</dbReference>
<dbReference type="Gene3D" id="1.25.40.10">
    <property type="entry name" value="Tetratricopeptide repeat domain"/>
    <property type="match status" value="2"/>
</dbReference>
<comment type="subcellular location">
    <subcellularLocation>
        <location evidence="1">Nucleus</location>
    </subcellularLocation>
</comment>
<evidence type="ECO:0000256" key="4">
    <source>
        <dbReference type="ARBA" id="ARBA00023187"/>
    </source>
</evidence>
<keyword evidence="3" id="KW-0677">Repeat</keyword>
<dbReference type="Pfam" id="PF23240">
    <property type="entry name" value="HAT_PRP39_N"/>
    <property type="match status" value="1"/>
</dbReference>
<dbReference type="GO" id="GO:0030627">
    <property type="term" value="F:pre-mRNA 5'-splice site binding"/>
    <property type="evidence" value="ECO:0007669"/>
    <property type="project" value="TreeGrafter"/>
</dbReference>
<dbReference type="AlphaFoldDB" id="M3K1V0"/>
<keyword evidence="5" id="KW-0539">Nucleus</keyword>
<organism evidence="6 7">
    <name type="scientific">Candida maltosa (strain Xu316)</name>
    <name type="common">Yeast</name>
    <dbReference type="NCBI Taxonomy" id="1245528"/>
    <lineage>
        <taxon>Eukaryota</taxon>
        <taxon>Fungi</taxon>
        <taxon>Dikarya</taxon>
        <taxon>Ascomycota</taxon>
        <taxon>Saccharomycotina</taxon>
        <taxon>Pichiomycetes</taxon>
        <taxon>Debaryomycetaceae</taxon>
        <taxon>Candida/Lodderomyces clade</taxon>
        <taxon>Candida</taxon>
    </lineage>
</organism>
<dbReference type="SMART" id="SM00386">
    <property type="entry name" value="HAT"/>
    <property type="match status" value="5"/>
</dbReference>
<comment type="caution">
    <text evidence="6">The sequence shown here is derived from an EMBL/GenBank/DDBJ whole genome shotgun (WGS) entry which is preliminary data.</text>
</comment>
<dbReference type="EMBL" id="AOGT01001008">
    <property type="protein sequence ID" value="EMG48689.1"/>
    <property type="molecule type" value="Genomic_DNA"/>
</dbReference>
<evidence type="ECO:0000256" key="1">
    <source>
        <dbReference type="ARBA" id="ARBA00004123"/>
    </source>
</evidence>
<dbReference type="STRING" id="1245528.M3K1V0"/>
<dbReference type="OMA" id="IELWISY"/>
<evidence type="ECO:0000256" key="2">
    <source>
        <dbReference type="ARBA" id="ARBA00022664"/>
    </source>
</evidence>
<reference evidence="6 7" key="1">
    <citation type="submission" date="2013-02" db="EMBL/GenBank/DDBJ databases">
        <title>Genome sequence of Candida maltosa Xu316, a potential industrial strain for xylitol and ethanol production.</title>
        <authorList>
            <person name="Yu J."/>
            <person name="Wang Q."/>
            <person name="Geng X."/>
            <person name="Bao W."/>
            <person name="He P."/>
            <person name="Cai J."/>
        </authorList>
    </citation>
    <scope>NUCLEOTIDE SEQUENCE [LARGE SCALE GENOMIC DNA]</scope>
    <source>
        <strain evidence="7">Xu316</strain>
    </source>
</reference>
<sequence length="385" mass="46204">MTTINQQWTKLSTDLIQDPNNKDLWKSLIRASESIDNKHPLTKSSTLEEITILKSSYTSFLAKFPYEFKYWIKYANWEFKLGNTAQADSVYITALDELPFCIELWISYLRFKIETLGKDINSVLEAFEKARSMIGFHFYSHEFYELYLGFLDNYKDEKNGYEKKYYVLLRIILEIPIYHYGNFYKKWFDLIEKLSNDYELAKVKLVYIMPTKDYVIDKKLFLELKKSFTDAYISTQYHVFELYNFEKKLITKNSILSVQDINAWLAYIDYLEIKQYPKRLIELVYYRFLYKDMTNDLLWLKVSDFYIFHNQFNKARKALNEGLKRSNNDYKVLIKLVDLEIYLKNYQRAINLLIVYLQFNPSVPIPVREKVMQVKQLIDATSTTD</sequence>
<gene>
    <name evidence="6" type="ORF">G210_0698</name>
</gene>
<dbReference type="InterPro" id="IPR003107">
    <property type="entry name" value="HAT"/>
</dbReference>
<dbReference type="GO" id="GO:0000395">
    <property type="term" value="P:mRNA 5'-splice site recognition"/>
    <property type="evidence" value="ECO:0007669"/>
    <property type="project" value="TreeGrafter"/>
</dbReference>
<dbReference type="SUPFAM" id="SSF48452">
    <property type="entry name" value="TPR-like"/>
    <property type="match status" value="1"/>
</dbReference>
<dbReference type="eggNOG" id="KOG1258">
    <property type="taxonomic scope" value="Eukaryota"/>
</dbReference>
<keyword evidence="7" id="KW-1185">Reference proteome</keyword>
<evidence type="ECO:0000256" key="3">
    <source>
        <dbReference type="ARBA" id="ARBA00022737"/>
    </source>
</evidence>
<keyword evidence="2" id="KW-0507">mRNA processing</keyword>
<accession>M3K1V0</accession>
<dbReference type="GO" id="GO:0071004">
    <property type="term" value="C:U2-type prespliceosome"/>
    <property type="evidence" value="ECO:0007669"/>
    <property type="project" value="TreeGrafter"/>
</dbReference>
<dbReference type="GO" id="GO:0000243">
    <property type="term" value="C:commitment complex"/>
    <property type="evidence" value="ECO:0007669"/>
    <property type="project" value="TreeGrafter"/>
</dbReference>
<dbReference type="HOGENOM" id="CLU_590499_0_0_1"/>
<evidence type="ECO:0000313" key="7">
    <source>
        <dbReference type="Proteomes" id="UP000011777"/>
    </source>
</evidence>
<dbReference type="GO" id="GO:0005685">
    <property type="term" value="C:U1 snRNP"/>
    <property type="evidence" value="ECO:0007669"/>
    <property type="project" value="TreeGrafter"/>
</dbReference>
<proteinExistence type="predicted"/>
<dbReference type="PANTHER" id="PTHR17204">
    <property type="entry name" value="PRE-MRNA PROCESSING PROTEIN PRP39-RELATED"/>
    <property type="match status" value="1"/>
</dbReference>
<name>M3K1V0_CANMX</name>
<protein>
    <submittedName>
        <fullName evidence="6">Uncharacterized protein</fullName>
    </submittedName>
</protein>
<dbReference type="Proteomes" id="UP000011777">
    <property type="component" value="Unassembled WGS sequence"/>
</dbReference>
<evidence type="ECO:0000313" key="6">
    <source>
        <dbReference type="EMBL" id="EMG48689.1"/>
    </source>
</evidence>
<keyword evidence="4" id="KW-0508">mRNA splicing</keyword>
<dbReference type="OrthoDB" id="10265668at2759"/>
<evidence type="ECO:0000256" key="5">
    <source>
        <dbReference type="ARBA" id="ARBA00023242"/>
    </source>
</evidence>